<name>A0A8T2NQ20_9TELE</name>
<dbReference type="GO" id="GO:0006508">
    <property type="term" value="P:proteolysis"/>
    <property type="evidence" value="ECO:0007669"/>
    <property type="project" value="TreeGrafter"/>
</dbReference>
<dbReference type="InterPro" id="IPR036383">
    <property type="entry name" value="TSP1_rpt_sf"/>
</dbReference>
<dbReference type="SUPFAM" id="SSF82895">
    <property type="entry name" value="TSP-1 type 1 repeat"/>
    <property type="match status" value="6"/>
</dbReference>
<accession>A0A8T2NQ20</accession>
<dbReference type="InterPro" id="IPR000884">
    <property type="entry name" value="TSP1_rpt"/>
</dbReference>
<evidence type="ECO:0000256" key="3">
    <source>
        <dbReference type="ARBA" id="ARBA00022530"/>
    </source>
</evidence>
<dbReference type="Pfam" id="PF19030">
    <property type="entry name" value="TSP1_ADAMTS"/>
    <property type="match status" value="6"/>
</dbReference>
<reference evidence="7" key="1">
    <citation type="thesis" date="2021" institute="BYU ScholarsArchive" country="Provo, UT, USA">
        <title>Applications of and Algorithms for Genome Assembly and Genomic Analyses with an Emphasis on Marine Teleosts.</title>
        <authorList>
            <person name="Pickett B.D."/>
        </authorList>
    </citation>
    <scope>NUCLEOTIDE SEQUENCE</scope>
    <source>
        <strain evidence="7">HI-2016</strain>
    </source>
</reference>
<dbReference type="PANTHER" id="PTHR13723">
    <property type="entry name" value="ADAMTS A DISINTEGRIN AND METALLOPROTEASE WITH THROMBOSPONDIN MOTIFS PROTEASE"/>
    <property type="match status" value="1"/>
</dbReference>
<sequence length="675" mass="74798">MRAGQARRGRGGLEHSVIDGNYPAVMSCQGSEEPACEGYQVDVCGVCEGDGSSCEVVSGTFSRSFLSVGYHKILEIPLGAQNIRIQETVKSRNYLALRTPGGKSVINGNWAIDRPGVFFAAGTELTYRRPNEIRSKTGESITAPGPITQELLIYQQPSPSVFYEYTLPRRSNHGPQSDVLPLGECRWYQMRMSKHLQSRRLFPMTTTAVEEDNLSFDLPIQLAVETQQQNAVNGQGFSSTDVSGNENSDAGVHPNQVPSDPIPHTTEHPAAQLSPYTWRRTGTTLCSATCGTGRRQVLFGCVEQVTGSTVPGDLCELAQRPAPQAEDCNTQPCPAFWDVGEWSECSKTCGPGVQHRQVLCRQPLGNGTLTAAAQWQCRHLEQPETTASCQLKICSEWHIRSEWTPCSVPCGVGQRRREVKCVDNLGDVVTDEECNMQLRPEDVQNCDSGPCARSWFFTRWSDRCSAECGEGRRSRTVVCLMNYISSLPLDSCDDKRPEDLTPCDIGPCQHQLEWYTGPWGQCSAECGNGTQSRTVVCLLHSNGSLEVTTPSNCTHLPRPPSSRPCHLKRCGAKWFVTEWSSCSRSCEGGYRVREVRCLADDMTPSSGCDPSLTPDDRKECNTQPCVPEIDENCQDMYYNCNVVVQARLCVYSYYRTACCVSCTRFSRREAQLARR</sequence>
<keyword evidence="4" id="KW-0732">Signal</keyword>
<dbReference type="InterPro" id="IPR050439">
    <property type="entry name" value="ADAMTS_ADAMTS-like"/>
</dbReference>
<evidence type="ECO:0000313" key="8">
    <source>
        <dbReference type="Proteomes" id="UP000824540"/>
    </source>
</evidence>
<dbReference type="FunFam" id="2.20.100.10:FF:000039">
    <property type="entry name" value="thrombospondin type-1 domain-containing protein 4"/>
    <property type="match status" value="1"/>
</dbReference>
<evidence type="ECO:0000259" key="6">
    <source>
        <dbReference type="PROSITE" id="PS50900"/>
    </source>
</evidence>
<dbReference type="FunFam" id="2.20.100.10:FF:000005">
    <property type="entry name" value="ADAM metallopeptidase with thrombospondin type 1 motif 9"/>
    <property type="match status" value="2"/>
</dbReference>
<comment type="caution">
    <text evidence="7">The sequence shown here is derived from an EMBL/GenBank/DDBJ whole genome shotgun (WGS) entry which is preliminary data.</text>
</comment>
<evidence type="ECO:0000256" key="4">
    <source>
        <dbReference type="ARBA" id="ARBA00022729"/>
    </source>
</evidence>
<feature type="domain" description="PLAC" evidence="6">
    <location>
        <begin position="629"/>
        <end position="666"/>
    </location>
</feature>
<dbReference type="AlphaFoldDB" id="A0A8T2NQ20"/>
<keyword evidence="8" id="KW-1185">Reference proteome</keyword>
<dbReference type="Pfam" id="PF05986">
    <property type="entry name" value="ADAMTS_spacer1"/>
    <property type="match status" value="1"/>
</dbReference>
<dbReference type="InterPro" id="IPR010294">
    <property type="entry name" value="ADAMTS_spacer1"/>
</dbReference>
<evidence type="ECO:0000256" key="2">
    <source>
        <dbReference type="ARBA" id="ARBA00022525"/>
    </source>
</evidence>
<dbReference type="GO" id="GO:0030198">
    <property type="term" value="P:extracellular matrix organization"/>
    <property type="evidence" value="ECO:0007669"/>
    <property type="project" value="TreeGrafter"/>
</dbReference>
<evidence type="ECO:0000256" key="1">
    <source>
        <dbReference type="ARBA" id="ARBA00004498"/>
    </source>
</evidence>
<dbReference type="PROSITE" id="PS50092">
    <property type="entry name" value="TSP1"/>
    <property type="match status" value="5"/>
</dbReference>
<gene>
    <name evidence="7" type="ORF">JZ751_016467</name>
</gene>
<comment type="subcellular location">
    <subcellularLocation>
        <location evidence="1">Secreted</location>
        <location evidence="1">Extracellular space</location>
        <location evidence="1">Extracellular matrix</location>
    </subcellularLocation>
</comment>
<keyword evidence="3" id="KW-0272">Extracellular matrix</keyword>
<dbReference type="SMART" id="SM00209">
    <property type="entry name" value="TSP1"/>
    <property type="match status" value="6"/>
</dbReference>
<dbReference type="GO" id="GO:0004222">
    <property type="term" value="F:metalloendopeptidase activity"/>
    <property type="evidence" value="ECO:0007669"/>
    <property type="project" value="TreeGrafter"/>
</dbReference>
<evidence type="ECO:0000313" key="7">
    <source>
        <dbReference type="EMBL" id="KAG9342465.1"/>
    </source>
</evidence>
<dbReference type="PROSITE" id="PS50900">
    <property type="entry name" value="PLAC"/>
    <property type="match status" value="1"/>
</dbReference>
<keyword evidence="5" id="KW-0677">Repeat</keyword>
<dbReference type="Gene3D" id="2.20.100.10">
    <property type="entry name" value="Thrombospondin type-1 (TSP1) repeat"/>
    <property type="match status" value="6"/>
</dbReference>
<organism evidence="7 8">
    <name type="scientific">Albula glossodonta</name>
    <name type="common">roundjaw bonefish</name>
    <dbReference type="NCBI Taxonomy" id="121402"/>
    <lineage>
        <taxon>Eukaryota</taxon>
        <taxon>Metazoa</taxon>
        <taxon>Chordata</taxon>
        <taxon>Craniata</taxon>
        <taxon>Vertebrata</taxon>
        <taxon>Euteleostomi</taxon>
        <taxon>Actinopterygii</taxon>
        <taxon>Neopterygii</taxon>
        <taxon>Teleostei</taxon>
        <taxon>Albuliformes</taxon>
        <taxon>Albulidae</taxon>
        <taxon>Albula</taxon>
    </lineage>
</organism>
<dbReference type="FunFam" id="2.60.120.830:FF:000001">
    <property type="entry name" value="A disintegrin and metalloproteinase with thrombospondin motifs 1"/>
    <property type="match status" value="1"/>
</dbReference>
<evidence type="ECO:0000256" key="5">
    <source>
        <dbReference type="ARBA" id="ARBA00022737"/>
    </source>
</evidence>
<dbReference type="GO" id="GO:0031012">
    <property type="term" value="C:extracellular matrix"/>
    <property type="evidence" value="ECO:0007669"/>
    <property type="project" value="TreeGrafter"/>
</dbReference>
<dbReference type="PANTHER" id="PTHR13723:SF316">
    <property type="entry name" value="LONELY HEART, ISOFORM A"/>
    <property type="match status" value="1"/>
</dbReference>
<dbReference type="EMBL" id="JAFBMS010000028">
    <property type="protein sequence ID" value="KAG9342465.1"/>
    <property type="molecule type" value="Genomic_DNA"/>
</dbReference>
<dbReference type="InterPro" id="IPR010909">
    <property type="entry name" value="PLAC"/>
</dbReference>
<dbReference type="Proteomes" id="UP000824540">
    <property type="component" value="Unassembled WGS sequence"/>
</dbReference>
<dbReference type="Pfam" id="PF08686">
    <property type="entry name" value="PLAC"/>
    <property type="match status" value="1"/>
</dbReference>
<protein>
    <recommendedName>
        <fullName evidence="6">PLAC domain-containing protein</fullName>
    </recommendedName>
</protein>
<proteinExistence type="predicted"/>
<dbReference type="Gene3D" id="2.60.120.830">
    <property type="match status" value="1"/>
</dbReference>
<dbReference type="OrthoDB" id="10062690at2759"/>
<keyword evidence="2" id="KW-0964">Secreted</keyword>